<dbReference type="GO" id="GO:0005507">
    <property type="term" value="F:copper ion binding"/>
    <property type="evidence" value="ECO:0007669"/>
    <property type="project" value="InterPro"/>
</dbReference>
<sequence>MSLSWMASASCMSNWRISTVLWLIATVTRSVIQAAKFDYEFRMPGVRTQKDDAYLCYGELIDGNTSYITGFKPIHDEEVTHHMILFGCNEPGSEEKVWSCDGGPMSDPVCKGTFTIIFSWAMNAPSFTMPPDTSFPIGGDGYKYLVLQVHYKDASAFQNAPEKKDTSGWKLSMQTTPTKYLAGVYLFVTDGQIEPNGDTTVQVACRYTGSAVLHPIAFRVHAHSHGVVNEAFLFHNGKRYLIGSKSPQEKQTFYPVENKTLTVHPDDVMMARCNMTNQENRVIYMGNTRMDEMCNFYMMYVVDSADAAQLHDRYNQQCFSDGNENLNLSSFIDESQDESDVDEDYDPYWEF</sequence>
<keyword evidence="9" id="KW-0325">Glycoprotein</keyword>
<proteinExistence type="predicted"/>
<comment type="cofactor">
    <cofactor evidence="11">
        <name>Cu(2+)</name>
        <dbReference type="ChEBI" id="CHEBI:29036"/>
    </cofactor>
    <text evidence="11">Binds 2 Cu(2+) ions per subunit.</text>
</comment>
<feature type="binding site" evidence="11">
    <location>
        <position position="293"/>
    </location>
    <ligand>
        <name>Cu(2+)</name>
        <dbReference type="ChEBI" id="CHEBI:29036"/>
        <label>1</label>
        <note>catalytic</note>
    </ligand>
</feature>
<keyword evidence="17" id="KW-1185">Reference proteome</keyword>
<feature type="disulfide bond" evidence="12">
    <location>
        <begin position="88"/>
        <end position="110"/>
    </location>
</feature>
<evidence type="ECO:0000256" key="2">
    <source>
        <dbReference type="ARBA" id="ARBA00022723"/>
    </source>
</evidence>
<evidence type="ECO:0000256" key="6">
    <source>
        <dbReference type="ARBA" id="ARBA00023008"/>
    </source>
</evidence>
<feature type="disulfide bond" evidence="12">
    <location>
        <begin position="56"/>
        <end position="100"/>
    </location>
</feature>
<dbReference type="InterPro" id="IPR008977">
    <property type="entry name" value="PHM/PNGase_F_dom_sf"/>
</dbReference>
<dbReference type="InterPro" id="IPR024548">
    <property type="entry name" value="Cu2_monoox_C"/>
</dbReference>
<evidence type="ECO:0000256" key="11">
    <source>
        <dbReference type="PIRSR" id="PIRSR600720-2"/>
    </source>
</evidence>
<dbReference type="PROSITE" id="PS00084">
    <property type="entry name" value="CU2_MONOOXYGENASE_1"/>
    <property type="match status" value="1"/>
</dbReference>
<reference evidence="16" key="1">
    <citation type="submission" date="2019-05" db="EMBL/GenBank/DDBJ databases">
        <title>Annotation for the trematode Paragonimus heterotremus.</title>
        <authorList>
            <person name="Choi Y.-J."/>
        </authorList>
    </citation>
    <scope>NUCLEOTIDE SEQUENCE</scope>
    <source>
        <strain evidence="16">LC</strain>
    </source>
</reference>
<dbReference type="InterPro" id="IPR000720">
    <property type="entry name" value="PHM/PAL"/>
</dbReference>
<dbReference type="Gene3D" id="2.60.120.230">
    <property type="match status" value="1"/>
</dbReference>
<evidence type="ECO:0000313" key="17">
    <source>
        <dbReference type="Proteomes" id="UP000748531"/>
    </source>
</evidence>
<dbReference type="Pfam" id="PF01082">
    <property type="entry name" value="Cu2_monooxygen"/>
    <property type="match status" value="1"/>
</dbReference>
<dbReference type="GO" id="GO:0006518">
    <property type="term" value="P:peptide metabolic process"/>
    <property type="evidence" value="ECO:0007669"/>
    <property type="project" value="InterPro"/>
</dbReference>
<comment type="caution">
    <text evidence="16">The sequence shown here is derived from an EMBL/GenBank/DDBJ whole genome shotgun (WGS) entry which is preliminary data.</text>
</comment>
<feature type="binding site" evidence="11">
    <location>
        <position position="82"/>
    </location>
    <ligand>
        <name>Cu(2+)</name>
        <dbReference type="ChEBI" id="CHEBI:29036"/>
        <label>1</label>
        <note>catalytic</note>
    </ligand>
</feature>
<dbReference type="GO" id="GO:0016020">
    <property type="term" value="C:membrane"/>
    <property type="evidence" value="ECO:0007669"/>
    <property type="project" value="InterPro"/>
</dbReference>
<evidence type="ECO:0000256" key="7">
    <source>
        <dbReference type="ARBA" id="ARBA00023033"/>
    </source>
</evidence>
<feature type="disulfide bond" evidence="12">
    <location>
        <begin position="273"/>
        <end position="294"/>
    </location>
</feature>
<feature type="domain" description="Copper type II ascorbate-dependent monooxygenase C-terminal" evidence="15">
    <location>
        <begin position="180"/>
        <end position="327"/>
    </location>
</feature>
<keyword evidence="8 12" id="KW-1015">Disulfide bond</keyword>
<dbReference type="EMBL" id="LUCH01000965">
    <property type="protein sequence ID" value="KAF5403937.1"/>
    <property type="molecule type" value="Genomic_DNA"/>
</dbReference>
<dbReference type="InterPro" id="IPR020611">
    <property type="entry name" value="Cu2_ascorb_mOase_CS-1"/>
</dbReference>
<feature type="binding site" evidence="11">
    <location>
        <position position="223"/>
    </location>
    <ligand>
        <name>Cu(2+)</name>
        <dbReference type="ChEBI" id="CHEBI:29036"/>
        <label>1</label>
        <note>catalytic</note>
    </ligand>
</feature>
<name>A0A8J4SRZ7_9TREM</name>
<dbReference type="InterPro" id="IPR000323">
    <property type="entry name" value="Cu2_ascorb_mOase_N"/>
</dbReference>
<feature type="binding site" evidence="11">
    <location>
        <position position="221"/>
    </location>
    <ligand>
        <name>Cu(2+)</name>
        <dbReference type="ChEBI" id="CHEBI:29036"/>
        <label>1</label>
        <note>catalytic</note>
    </ligand>
</feature>
<keyword evidence="6 11" id="KW-0186">Copper</keyword>
<dbReference type="PANTHER" id="PTHR10680:SF14">
    <property type="entry name" value="PEPTIDYL-GLYCINE ALPHA-AMIDATING MONOOXYGENASE"/>
    <property type="match status" value="1"/>
</dbReference>
<dbReference type="Pfam" id="PF03712">
    <property type="entry name" value="Cu2_monoox_C"/>
    <property type="match status" value="1"/>
</dbReference>
<dbReference type="EC" id="1.14.17.3" evidence="1"/>
<dbReference type="GO" id="GO:0005576">
    <property type="term" value="C:extracellular region"/>
    <property type="evidence" value="ECO:0007669"/>
    <property type="project" value="TreeGrafter"/>
</dbReference>
<feature type="binding site" evidence="11">
    <location>
        <position position="150"/>
    </location>
    <ligand>
        <name>Cu(2+)</name>
        <dbReference type="ChEBI" id="CHEBI:29036"/>
        <label>1</label>
        <note>catalytic</note>
    </ligand>
</feature>
<feature type="chain" id="PRO_5035269974" description="peptidylglycine monooxygenase" evidence="13">
    <location>
        <begin position="31"/>
        <end position="351"/>
    </location>
</feature>
<evidence type="ECO:0000256" key="3">
    <source>
        <dbReference type="ARBA" id="ARBA00022729"/>
    </source>
</evidence>
<dbReference type="Gene3D" id="2.60.120.310">
    <property type="entry name" value="Copper type II, ascorbate-dependent monooxygenase, N-terminal domain"/>
    <property type="match status" value="1"/>
</dbReference>
<comment type="catalytic activity">
    <reaction evidence="10">
        <text>a [peptide]-C-terminal glycine + 2 L-ascorbate + O2 = a [peptide]-C-terminal (2S)-2-hydroxyglycine + 2 monodehydro-L-ascorbate radical + H2O</text>
        <dbReference type="Rhea" id="RHEA:21452"/>
        <dbReference type="Rhea" id="RHEA-COMP:13486"/>
        <dbReference type="Rhea" id="RHEA-COMP:15321"/>
        <dbReference type="ChEBI" id="CHEBI:15377"/>
        <dbReference type="ChEBI" id="CHEBI:15379"/>
        <dbReference type="ChEBI" id="CHEBI:38290"/>
        <dbReference type="ChEBI" id="CHEBI:59513"/>
        <dbReference type="ChEBI" id="CHEBI:137000"/>
        <dbReference type="ChEBI" id="CHEBI:142768"/>
        <dbReference type="EC" id="1.14.17.3"/>
    </reaction>
</comment>
<dbReference type="InterPro" id="IPR036939">
    <property type="entry name" value="Cu2_ascorb_mOase_N_sf"/>
</dbReference>
<dbReference type="PRINTS" id="PR00790">
    <property type="entry name" value="PAMONOXGNASE"/>
</dbReference>
<dbReference type="AlphaFoldDB" id="A0A8J4SRZ7"/>
<dbReference type="GO" id="GO:0004504">
    <property type="term" value="F:peptidylglycine monooxygenase activity"/>
    <property type="evidence" value="ECO:0007669"/>
    <property type="project" value="UniProtKB-EC"/>
</dbReference>
<evidence type="ECO:0000313" key="16">
    <source>
        <dbReference type="EMBL" id="KAF5403937.1"/>
    </source>
</evidence>
<dbReference type="Proteomes" id="UP000748531">
    <property type="component" value="Unassembled WGS sequence"/>
</dbReference>
<dbReference type="InterPro" id="IPR014784">
    <property type="entry name" value="Cu2_ascorb_mOase-like_C"/>
</dbReference>
<gene>
    <name evidence="16" type="ORF">PHET_02567</name>
</gene>
<evidence type="ECO:0000259" key="15">
    <source>
        <dbReference type="Pfam" id="PF03712"/>
    </source>
</evidence>
<keyword evidence="7" id="KW-0503">Monooxygenase</keyword>
<feature type="binding site" evidence="11">
    <location>
        <position position="81"/>
    </location>
    <ligand>
        <name>Cu(2+)</name>
        <dbReference type="ChEBI" id="CHEBI:29036"/>
        <label>1</label>
        <note>catalytic</note>
    </ligand>
</feature>
<evidence type="ECO:0000256" key="1">
    <source>
        <dbReference type="ARBA" id="ARBA00012689"/>
    </source>
</evidence>
<evidence type="ECO:0000256" key="5">
    <source>
        <dbReference type="ARBA" id="ARBA00023002"/>
    </source>
</evidence>
<evidence type="ECO:0000256" key="12">
    <source>
        <dbReference type="PIRSR" id="PIRSR600720-3"/>
    </source>
</evidence>
<keyword evidence="3 13" id="KW-0732">Signal</keyword>
<feature type="domain" description="Copper type II ascorbate-dependent monooxygenase N-terminal" evidence="14">
    <location>
        <begin position="40"/>
        <end position="155"/>
    </location>
</feature>
<evidence type="ECO:0000256" key="8">
    <source>
        <dbReference type="ARBA" id="ARBA00023157"/>
    </source>
</evidence>
<dbReference type="OrthoDB" id="10044505at2759"/>
<evidence type="ECO:0000259" key="14">
    <source>
        <dbReference type="Pfam" id="PF01082"/>
    </source>
</evidence>
<keyword evidence="2 11" id="KW-0479">Metal-binding</keyword>
<evidence type="ECO:0000256" key="4">
    <source>
        <dbReference type="ARBA" id="ARBA00022833"/>
    </source>
</evidence>
<evidence type="ECO:0000256" key="13">
    <source>
        <dbReference type="SAM" id="SignalP"/>
    </source>
</evidence>
<dbReference type="SUPFAM" id="SSF49742">
    <property type="entry name" value="PHM/PNGase F"/>
    <property type="match status" value="2"/>
</dbReference>
<keyword evidence="4" id="KW-0862">Zinc</keyword>
<accession>A0A8J4SRZ7</accession>
<organism evidence="16 17">
    <name type="scientific">Paragonimus heterotremus</name>
    <dbReference type="NCBI Taxonomy" id="100268"/>
    <lineage>
        <taxon>Eukaryota</taxon>
        <taxon>Metazoa</taxon>
        <taxon>Spiralia</taxon>
        <taxon>Lophotrochozoa</taxon>
        <taxon>Platyhelminthes</taxon>
        <taxon>Trematoda</taxon>
        <taxon>Digenea</taxon>
        <taxon>Plagiorchiida</taxon>
        <taxon>Troglotremata</taxon>
        <taxon>Troglotrematidae</taxon>
        <taxon>Paragonimus</taxon>
    </lineage>
</organism>
<feature type="signal peptide" evidence="13">
    <location>
        <begin position="1"/>
        <end position="30"/>
    </location>
</feature>
<keyword evidence="5" id="KW-0560">Oxidoreductase</keyword>
<evidence type="ECO:0000256" key="9">
    <source>
        <dbReference type="ARBA" id="ARBA00023180"/>
    </source>
</evidence>
<evidence type="ECO:0000256" key="10">
    <source>
        <dbReference type="ARBA" id="ARBA00048431"/>
    </source>
</evidence>
<dbReference type="PANTHER" id="PTHR10680">
    <property type="entry name" value="PEPTIDYL-GLYCINE ALPHA-AMIDATING MONOOXYGENASE"/>
    <property type="match status" value="1"/>
</dbReference>
<protein>
    <recommendedName>
        <fullName evidence="1">peptidylglycine monooxygenase</fullName>
        <ecNumber evidence="1">1.14.17.3</ecNumber>
    </recommendedName>
</protein>